<accession>A0A1E2VC18</accession>
<comment type="subcellular location">
    <subcellularLocation>
        <location evidence="1">Cell inner membrane</location>
        <topology evidence="1">Multi-pass membrane protein</topology>
    </subcellularLocation>
    <subcellularLocation>
        <location evidence="9">Cell membrane</location>
        <topology evidence="9">Multi-pass membrane protein</topology>
    </subcellularLocation>
</comment>
<feature type="transmembrane region" description="Helical" evidence="9">
    <location>
        <begin position="116"/>
        <end position="132"/>
    </location>
</feature>
<comment type="similarity">
    <text evidence="2">Belongs to the binding-protein-dependent transport system permease family. HisMQ subfamily.</text>
</comment>
<dbReference type="SUPFAM" id="SSF161098">
    <property type="entry name" value="MetI-like"/>
    <property type="match status" value="1"/>
</dbReference>
<dbReference type="GO" id="GO:0043190">
    <property type="term" value="C:ATP-binding cassette (ABC) transporter complex"/>
    <property type="evidence" value="ECO:0007669"/>
    <property type="project" value="InterPro"/>
</dbReference>
<comment type="caution">
    <text evidence="11">The sequence shown here is derived from an EMBL/GenBank/DDBJ whole genome shotgun (WGS) entry which is preliminary data.</text>
</comment>
<feature type="transmembrane region" description="Helical" evidence="9">
    <location>
        <begin position="293"/>
        <end position="312"/>
    </location>
</feature>
<keyword evidence="12" id="KW-1185">Reference proteome</keyword>
<dbReference type="PROSITE" id="PS50928">
    <property type="entry name" value="ABC_TM1"/>
    <property type="match status" value="1"/>
</dbReference>
<feature type="transmembrane region" description="Helical" evidence="9">
    <location>
        <begin position="324"/>
        <end position="343"/>
    </location>
</feature>
<evidence type="ECO:0000256" key="9">
    <source>
        <dbReference type="RuleBase" id="RU363032"/>
    </source>
</evidence>
<feature type="transmembrane region" description="Helical" evidence="9">
    <location>
        <begin position="184"/>
        <end position="208"/>
    </location>
</feature>
<organism evidence="11 12">
    <name type="scientific">Terasakiispira papahanaumokuakeensis</name>
    <dbReference type="NCBI Taxonomy" id="197479"/>
    <lineage>
        <taxon>Bacteria</taxon>
        <taxon>Pseudomonadati</taxon>
        <taxon>Pseudomonadota</taxon>
        <taxon>Gammaproteobacteria</taxon>
        <taxon>Oceanospirillales</taxon>
        <taxon>Terasakiispira</taxon>
    </lineage>
</organism>
<dbReference type="OrthoDB" id="9814902at2"/>
<dbReference type="InterPro" id="IPR035906">
    <property type="entry name" value="MetI-like_sf"/>
</dbReference>
<protein>
    <submittedName>
        <fullName evidence="11">Amino acid ABC transporter permease</fullName>
    </submittedName>
</protein>
<gene>
    <name evidence="11" type="ORF">BFW38_14150</name>
</gene>
<reference evidence="11 12" key="1">
    <citation type="submission" date="2016-08" db="EMBL/GenBank/DDBJ databases">
        <authorList>
            <person name="Seilhamer J.J."/>
        </authorList>
    </citation>
    <scope>NUCLEOTIDE SEQUENCE [LARGE SCALE GENOMIC DNA]</scope>
    <source>
        <strain evidence="11 12">PH27A</strain>
    </source>
</reference>
<feature type="transmembrane region" description="Helical" evidence="9">
    <location>
        <begin position="91"/>
        <end position="109"/>
    </location>
</feature>
<keyword evidence="7 9" id="KW-1133">Transmembrane helix</keyword>
<proteinExistence type="inferred from homology"/>
<name>A0A1E2VC18_9GAMM</name>
<evidence type="ECO:0000256" key="4">
    <source>
        <dbReference type="ARBA" id="ARBA00022475"/>
    </source>
</evidence>
<dbReference type="CDD" id="cd06261">
    <property type="entry name" value="TM_PBP2"/>
    <property type="match status" value="1"/>
</dbReference>
<keyword evidence="3 9" id="KW-0813">Transport</keyword>
<dbReference type="InterPro" id="IPR000515">
    <property type="entry name" value="MetI-like"/>
</dbReference>
<keyword evidence="4" id="KW-1003">Cell membrane</keyword>
<evidence type="ECO:0000256" key="1">
    <source>
        <dbReference type="ARBA" id="ARBA00004429"/>
    </source>
</evidence>
<evidence type="ECO:0000256" key="8">
    <source>
        <dbReference type="ARBA" id="ARBA00023136"/>
    </source>
</evidence>
<dbReference type="EMBL" id="MDTQ01000001">
    <property type="protein sequence ID" value="ODC04503.1"/>
    <property type="molecule type" value="Genomic_DNA"/>
</dbReference>
<evidence type="ECO:0000313" key="12">
    <source>
        <dbReference type="Proteomes" id="UP000094291"/>
    </source>
</evidence>
<feature type="transmembrane region" description="Helical" evidence="9">
    <location>
        <begin position="220"/>
        <end position="237"/>
    </location>
</feature>
<dbReference type="PANTHER" id="PTHR30614">
    <property type="entry name" value="MEMBRANE COMPONENT OF AMINO ACID ABC TRANSPORTER"/>
    <property type="match status" value="1"/>
</dbReference>
<keyword evidence="8 9" id="KW-0472">Membrane</keyword>
<evidence type="ECO:0000256" key="7">
    <source>
        <dbReference type="ARBA" id="ARBA00022989"/>
    </source>
</evidence>
<feature type="domain" description="ABC transmembrane type-1" evidence="10">
    <location>
        <begin position="149"/>
        <end position="343"/>
    </location>
</feature>
<dbReference type="Proteomes" id="UP000094291">
    <property type="component" value="Unassembled WGS sequence"/>
</dbReference>
<dbReference type="AlphaFoldDB" id="A0A1E2VC18"/>
<keyword evidence="6" id="KW-0029">Amino-acid transport</keyword>
<evidence type="ECO:0000313" key="11">
    <source>
        <dbReference type="EMBL" id="ODC04503.1"/>
    </source>
</evidence>
<dbReference type="NCBIfam" id="TIGR01726">
    <property type="entry name" value="HEQRo_perm_3TM"/>
    <property type="match status" value="1"/>
</dbReference>
<dbReference type="GO" id="GO:0006865">
    <property type="term" value="P:amino acid transport"/>
    <property type="evidence" value="ECO:0007669"/>
    <property type="project" value="UniProtKB-KW"/>
</dbReference>
<dbReference type="InterPro" id="IPR010065">
    <property type="entry name" value="AA_ABC_transptr_permease_3TM"/>
</dbReference>
<dbReference type="Gene3D" id="1.10.3720.10">
    <property type="entry name" value="MetI-like"/>
    <property type="match status" value="1"/>
</dbReference>
<keyword evidence="5 9" id="KW-0812">Transmembrane</keyword>
<evidence type="ECO:0000259" key="10">
    <source>
        <dbReference type="PROSITE" id="PS50928"/>
    </source>
</evidence>
<dbReference type="RefSeq" id="WP_068999487.1">
    <property type="nucleotide sequence ID" value="NZ_MDTQ01000001.1"/>
</dbReference>
<evidence type="ECO:0000256" key="5">
    <source>
        <dbReference type="ARBA" id="ARBA00022692"/>
    </source>
</evidence>
<dbReference type="Pfam" id="PF00528">
    <property type="entry name" value="BPD_transp_1"/>
    <property type="match status" value="1"/>
</dbReference>
<dbReference type="GO" id="GO:0022857">
    <property type="term" value="F:transmembrane transporter activity"/>
    <property type="evidence" value="ECO:0007669"/>
    <property type="project" value="InterPro"/>
</dbReference>
<dbReference type="InterPro" id="IPR043429">
    <property type="entry name" value="ArtM/GltK/GlnP/TcyL/YhdX-like"/>
</dbReference>
<dbReference type="PANTHER" id="PTHR30614:SF41">
    <property type="entry name" value="INNER MEMBRANE AMINO-ACID ABC TRANSPORTER PERMEASE PROTEIN YHDY"/>
    <property type="match status" value="1"/>
</dbReference>
<evidence type="ECO:0000256" key="6">
    <source>
        <dbReference type="ARBA" id="ARBA00022970"/>
    </source>
</evidence>
<dbReference type="STRING" id="197479.BFW38_14150"/>
<feature type="transmembrane region" description="Helical" evidence="9">
    <location>
        <begin position="21"/>
        <end position="42"/>
    </location>
</feature>
<feature type="transmembrane region" description="Helical" evidence="9">
    <location>
        <begin position="144"/>
        <end position="172"/>
    </location>
</feature>
<evidence type="ECO:0000256" key="3">
    <source>
        <dbReference type="ARBA" id="ARBA00022448"/>
    </source>
</evidence>
<evidence type="ECO:0000256" key="2">
    <source>
        <dbReference type="ARBA" id="ARBA00010072"/>
    </source>
</evidence>
<sequence>MSSLSASRRPHPALRWVHKQLFPNLLQSILTLATLGLLLWSVPKVLDWLIFSATFVGSSKADCVGGGACWLPVVNRIDLFVYGFYPDTETWRVNLAFVLAGAIIPLLYFKRIDRRWVLGYMMLLPFVMWWLLKGGLGLSSVSSTQFAGILVTVFLGVIGMLFALPMGILLALGRRSKKPAIKLLCVLYIELVRSVPVITLLFMASLMVQLFLPEGVTIDILARVLIVLVMFTAAYMAETIRGGLQGMAKGQYEAAKALGFSYWKTMSVIILPQVLRNTIPPLLTQFIGLFKETTLVVVVGVLDVVGIAMSTTSAPEWIGLEHEVYLFLAMFFFVICFALSRYARHLEKQLEKSR</sequence>